<gene>
    <name evidence="1" type="ORF">PsorP6_001159</name>
</gene>
<sequence>MVLCDVDNVGYARRPAITPELVVKQFLSQLLQCLKKTNQYFGVGDDKRKEIHHSDDDEVCTESPRLPMDYEAYEALITPATITYDMYKMSHVAIFAYIDKYFPLDQLAAIEANPGLMLKTILTPTKLAALAANRAVWRLLAAVPSNPSTGYKACLISLHTTGNPDELLKRILRHSPDPSTDQALIILSAWDVVAHVMTPTVYLEVLKIFTLVDTPPTYHVNLNILLLANTFLPMLAFRFLPKNLFNMTKSLNTWKSSSMLSKI</sequence>
<name>A0ACC0WUZ0_9STRA</name>
<dbReference type="EMBL" id="CM047580">
    <property type="protein sequence ID" value="KAI9922735.1"/>
    <property type="molecule type" value="Genomic_DNA"/>
</dbReference>
<reference evidence="1 2" key="1">
    <citation type="journal article" date="2022" name="bioRxiv">
        <title>The genome of the oomycete Peronosclerospora sorghi, a cosmopolitan pathogen of maize and sorghum, is inflated with dispersed pseudogenes.</title>
        <authorList>
            <person name="Fletcher K."/>
            <person name="Martin F."/>
            <person name="Isakeit T."/>
            <person name="Cavanaugh K."/>
            <person name="Magill C."/>
            <person name="Michelmore R."/>
        </authorList>
    </citation>
    <scope>NUCLEOTIDE SEQUENCE [LARGE SCALE GENOMIC DNA]</scope>
    <source>
        <strain evidence="1">P6</strain>
    </source>
</reference>
<dbReference type="Proteomes" id="UP001163321">
    <property type="component" value="Chromosome 1"/>
</dbReference>
<comment type="caution">
    <text evidence="1">The sequence shown here is derived from an EMBL/GenBank/DDBJ whole genome shotgun (WGS) entry which is preliminary data.</text>
</comment>
<organism evidence="1 2">
    <name type="scientific">Peronosclerospora sorghi</name>
    <dbReference type="NCBI Taxonomy" id="230839"/>
    <lineage>
        <taxon>Eukaryota</taxon>
        <taxon>Sar</taxon>
        <taxon>Stramenopiles</taxon>
        <taxon>Oomycota</taxon>
        <taxon>Peronosporomycetes</taxon>
        <taxon>Peronosporales</taxon>
        <taxon>Peronosporaceae</taxon>
        <taxon>Peronosclerospora</taxon>
    </lineage>
</organism>
<protein>
    <submittedName>
        <fullName evidence="1">Uncharacterized protein</fullName>
    </submittedName>
</protein>
<keyword evidence="2" id="KW-1185">Reference proteome</keyword>
<proteinExistence type="predicted"/>
<accession>A0ACC0WUZ0</accession>
<evidence type="ECO:0000313" key="2">
    <source>
        <dbReference type="Proteomes" id="UP001163321"/>
    </source>
</evidence>
<evidence type="ECO:0000313" key="1">
    <source>
        <dbReference type="EMBL" id="KAI9922735.1"/>
    </source>
</evidence>